<accession>A0A5C3LP83</accession>
<organism evidence="2 3">
    <name type="scientific">Crucibulum laeve</name>
    <dbReference type="NCBI Taxonomy" id="68775"/>
    <lineage>
        <taxon>Eukaryota</taxon>
        <taxon>Fungi</taxon>
        <taxon>Dikarya</taxon>
        <taxon>Basidiomycota</taxon>
        <taxon>Agaricomycotina</taxon>
        <taxon>Agaricomycetes</taxon>
        <taxon>Agaricomycetidae</taxon>
        <taxon>Agaricales</taxon>
        <taxon>Agaricineae</taxon>
        <taxon>Nidulariaceae</taxon>
        <taxon>Crucibulum</taxon>
    </lineage>
</organism>
<dbReference type="Pfam" id="PF14474">
    <property type="entry name" value="RTC4"/>
    <property type="match status" value="1"/>
</dbReference>
<keyword evidence="3" id="KW-1185">Reference proteome</keyword>
<sequence length="134" mass="15256">MATKWMNAATDNVHCRYYGPGGQSIIRAALMGFDKTKFRRYIDKSIHDIMVMEYPRDFKPEEYVSLKFSDFINFILVPHVATLLIADNMDITQDKAQDECFASKAYTSITSILPCTAHVISLGPSDQVIERIKI</sequence>
<dbReference type="EMBL" id="ML213636">
    <property type="protein sequence ID" value="TFK34093.1"/>
    <property type="molecule type" value="Genomic_DNA"/>
</dbReference>
<dbReference type="InterPro" id="IPR028094">
    <property type="entry name" value="RTC4_C"/>
</dbReference>
<name>A0A5C3LP83_9AGAR</name>
<evidence type="ECO:0000313" key="2">
    <source>
        <dbReference type="EMBL" id="TFK34093.1"/>
    </source>
</evidence>
<reference evidence="2 3" key="1">
    <citation type="journal article" date="2019" name="Nat. Ecol. Evol.">
        <title>Megaphylogeny resolves global patterns of mushroom evolution.</title>
        <authorList>
            <person name="Varga T."/>
            <person name="Krizsan K."/>
            <person name="Foldi C."/>
            <person name="Dima B."/>
            <person name="Sanchez-Garcia M."/>
            <person name="Sanchez-Ramirez S."/>
            <person name="Szollosi G.J."/>
            <person name="Szarkandi J.G."/>
            <person name="Papp V."/>
            <person name="Albert L."/>
            <person name="Andreopoulos W."/>
            <person name="Angelini C."/>
            <person name="Antonin V."/>
            <person name="Barry K.W."/>
            <person name="Bougher N.L."/>
            <person name="Buchanan P."/>
            <person name="Buyck B."/>
            <person name="Bense V."/>
            <person name="Catcheside P."/>
            <person name="Chovatia M."/>
            <person name="Cooper J."/>
            <person name="Damon W."/>
            <person name="Desjardin D."/>
            <person name="Finy P."/>
            <person name="Geml J."/>
            <person name="Haridas S."/>
            <person name="Hughes K."/>
            <person name="Justo A."/>
            <person name="Karasinski D."/>
            <person name="Kautmanova I."/>
            <person name="Kiss B."/>
            <person name="Kocsube S."/>
            <person name="Kotiranta H."/>
            <person name="LaButti K.M."/>
            <person name="Lechner B.E."/>
            <person name="Liimatainen K."/>
            <person name="Lipzen A."/>
            <person name="Lukacs Z."/>
            <person name="Mihaltcheva S."/>
            <person name="Morgado L.N."/>
            <person name="Niskanen T."/>
            <person name="Noordeloos M.E."/>
            <person name="Ohm R.A."/>
            <person name="Ortiz-Santana B."/>
            <person name="Ovrebo C."/>
            <person name="Racz N."/>
            <person name="Riley R."/>
            <person name="Savchenko A."/>
            <person name="Shiryaev A."/>
            <person name="Soop K."/>
            <person name="Spirin V."/>
            <person name="Szebenyi C."/>
            <person name="Tomsovsky M."/>
            <person name="Tulloss R.E."/>
            <person name="Uehling J."/>
            <person name="Grigoriev I.V."/>
            <person name="Vagvolgyi C."/>
            <person name="Papp T."/>
            <person name="Martin F.M."/>
            <person name="Miettinen O."/>
            <person name="Hibbett D.S."/>
            <person name="Nagy L.G."/>
        </authorList>
    </citation>
    <scope>NUCLEOTIDE SEQUENCE [LARGE SCALE GENOMIC DNA]</scope>
    <source>
        <strain evidence="2 3">CBS 166.37</strain>
    </source>
</reference>
<protein>
    <recommendedName>
        <fullName evidence="1">Restriction of telomere capping protein 4 C-terminal domain-containing protein</fullName>
    </recommendedName>
</protein>
<gene>
    <name evidence="2" type="ORF">BDQ12DRAFT_727142</name>
</gene>
<feature type="domain" description="Restriction of telomere capping protein 4 C-terminal" evidence="1">
    <location>
        <begin position="7"/>
        <end position="106"/>
    </location>
</feature>
<evidence type="ECO:0000313" key="3">
    <source>
        <dbReference type="Proteomes" id="UP000308652"/>
    </source>
</evidence>
<dbReference type="Proteomes" id="UP000308652">
    <property type="component" value="Unassembled WGS sequence"/>
</dbReference>
<proteinExistence type="predicted"/>
<dbReference type="AlphaFoldDB" id="A0A5C3LP83"/>
<dbReference type="OrthoDB" id="2686745at2759"/>
<evidence type="ECO:0000259" key="1">
    <source>
        <dbReference type="Pfam" id="PF14474"/>
    </source>
</evidence>